<reference evidence="6 7" key="1">
    <citation type="journal article" date="2013" name="Genome Announc.">
        <title>Draft Genome Sequence of Methylophaga lonarensis MPLT, a Haloalkaliphilic (Non-Methane-Utilizing) Methylotroph.</title>
        <authorList>
            <person name="Shetty S.A."/>
            <person name="Marathe N.P."/>
            <person name="Munot H."/>
            <person name="Antony C.P."/>
            <person name="Dhotre D.P."/>
            <person name="Murrell J.C."/>
            <person name="Shouche Y.S."/>
        </authorList>
    </citation>
    <scope>NUCLEOTIDE SEQUENCE [LARGE SCALE GENOMIC DNA]</scope>
    <source>
        <strain evidence="6 7">MPL</strain>
    </source>
</reference>
<protein>
    <submittedName>
        <fullName evidence="6">1-acyl-sn-glycerol-3-phosphate acyltransferase</fullName>
    </submittedName>
</protein>
<dbReference type="SMART" id="SM00563">
    <property type="entry name" value="PlsC"/>
    <property type="match status" value="1"/>
</dbReference>
<keyword evidence="4" id="KW-1133">Transmembrane helix</keyword>
<feature type="domain" description="Phospholipid/glycerol acyltransferase" evidence="5">
    <location>
        <begin position="71"/>
        <end position="185"/>
    </location>
</feature>
<evidence type="ECO:0000256" key="1">
    <source>
        <dbReference type="ARBA" id="ARBA00005189"/>
    </source>
</evidence>
<keyword evidence="4" id="KW-0812">Transmembrane</keyword>
<dbReference type="SUPFAM" id="SSF69593">
    <property type="entry name" value="Glycerol-3-phosphate (1)-acyltransferase"/>
    <property type="match status" value="1"/>
</dbReference>
<gene>
    <name evidence="6" type="ORF">MPL1_09255</name>
</gene>
<keyword evidence="2 6" id="KW-0808">Transferase</keyword>
<dbReference type="OrthoDB" id="9812274at2"/>
<keyword evidence="7" id="KW-1185">Reference proteome</keyword>
<dbReference type="GO" id="GO:0006654">
    <property type="term" value="P:phosphatidic acid biosynthetic process"/>
    <property type="evidence" value="ECO:0007669"/>
    <property type="project" value="TreeGrafter"/>
</dbReference>
<name>M7PFH2_9GAMM</name>
<dbReference type="InterPro" id="IPR002123">
    <property type="entry name" value="Plipid/glycerol_acylTrfase"/>
</dbReference>
<dbReference type="Proteomes" id="UP000012019">
    <property type="component" value="Unassembled WGS sequence"/>
</dbReference>
<sequence>MLMVRSAIFAVLHIVTAVIFSFISIFVWPFPFKTRYRIMTRWAQLNLWLLARICRIEYRVTGLENVPDGPSVILCKHQSSWETLALQSVFPPQVWVLKRELLWLPFFGWGLACLNPIAIDRKAGKKALQQVIDQGKQRLDSGKCVVVFPEGTRVPVGQMGRFGIGGARLATESGYPAVPVAHDAGKVWPRHGFIKYPGMINMVVGKPIITEGKTATQVNRILQDWMIEQMTNLEGAPPKVKDKTQEDH</sequence>
<evidence type="ECO:0000256" key="2">
    <source>
        <dbReference type="ARBA" id="ARBA00022679"/>
    </source>
</evidence>
<keyword evidence="3 6" id="KW-0012">Acyltransferase</keyword>
<dbReference type="STRING" id="1286106.MPL1_09255"/>
<evidence type="ECO:0000256" key="4">
    <source>
        <dbReference type="SAM" id="Phobius"/>
    </source>
</evidence>
<dbReference type="PANTHER" id="PTHR10434">
    <property type="entry name" value="1-ACYL-SN-GLYCEROL-3-PHOSPHATE ACYLTRANSFERASE"/>
    <property type="match status" value="1"/>
</dbReference>
<proteinExistence type="predicted"/>
<dbReference type="Pfam" id="PF01553">
    <property type="entry name" value="Acyltransferase"/>
    <property type="match status" value="1"/>
</dbReference>
<comment type="pathway">
    <text evidence="1">Lipid metabolism.</text>
</comment>
<dbReference type="AlphaFoldDB" id="M7PFH2"/>
<evidence type="ECO:0000313" key="7">
    <source>
        <dbReference type="Proteomes" id="UP000012019"/>
    </source>
</evidence>
<evidence type="ECO:0000256" key="3">
    <source>
        <dbReference type="ARBA" id="ARBA00023315"/>
    </source>
</evidence>
<dbReference type="CDD" id="cd07989">
    <property type="entry name" value="LPLAT_AGPAT-like"/>
    <property type="match status" value="1"/>
</dbReference>
<comment type="caution">
    <text evidence="6">The sequence shown here is derived from an EMBL/GenBank/DDBJ whole genome shotgun (WGS) entry which is preliminary data.</text>
</comment>
<dbReference type="EMBL" id="APHR01000048">
    <property type="protein sequence ID" value="EMR12655.1"/>
    <property type="molecule type" value="Genomic_DNA"/>
</dbReference>
<dbReference type="PATRIC" id="fig|1286106.3.peg.1858"/>
<evidence type="ECO:0000313" key="6">
    <source>
        <dbReference type="EMBL" id="EMR12655.1"/>
    </source>
</evidence>
<organism evidence="6 7">
    <name type="scientific">Methylophaga lonarensis MPL</name>
    <dbReference type="NCBI Taxonomy" id="1286106"/>
    <lineage>
        <taxon>Bacteria</taxon>
        <taxon>Pseudomonadati</taxon>
        <taxon>Pseudomonadota</taxon>
        <taxon>Gammaproteobacteria</taxon>
        <taxon>Thiotrichales</taxon>
        <taxon>Piscirickettsiaceae</taxon>
        <taxon>Methylophaga</taxon>
    </lineage>
</organism>
<evidence type="ECO:0000259" key="5">
    <source>
        <dbReference type="SMART" id="SM00563"/>
    </source>
</evidence>
<keyword evidence="4" id="KW-0472">Membrane</keyword>
<dbReference type="PANTHER" id="PTHR10434:SF40">
    <property type="entry name" value="1-ACYL-SN-GLYCEROL-3-PHOSPHATE ACYLTRANSFERASE"/>
    <property type="match status" value="1"/>
</dbReference>
<dbReference type="eggNOG" id="COG0204">
    <property type="taxonomic scope" value="Bacteria"/>
</dbReference>
<feature type="transmembrane region" description="Helical" evidence="4">
    <location>
        <begin position="7"/>
        <end position="30"/>
    </location>
</feature>
<dbReference type="GO" id="GO:0003841">
    <property type="term" value="F:1-acylglycerol-3-phosphate O-acyltransferase activity"/>
    <property type="evidence" value="ECO:0007669"/>
    <property type="project" value="TreeGrafter"/>
</dbReference>
<accession>M7PFH2</accession>